<dbReference type="CDD" id="cd16098">
    <property type="entry name" value="FliS"/>
    <property type="match status" value="1"/>
</dbReference>
<keyword evidence="3 6" id="KW-0963">Cytoplasm</keyword>
<dbReference type="InterPro" id="IPR036584">
    <property type="entry name" value="FliS_sf"/>
</dbReference>
<reference evidence="7" key="1">
    <citation type="journal article" date="2020" name="mSystems">
        <title>Genome- and Community-Level Interaction Insights into Carbon Utilization and Element Cycling Functions of Hydrothermarchaeota in Hydrothermal Sediment.</title>
        <authorList>
            <person name="Zhou Z."/>
            <person name="Liu Y."/>
            <person name="Xu W."/>
            <person name="Pan J."/>
            <person name="Luo Z.H."/>
            <person name="Li M."/>
        </authorList>
    </citation>
    <scope>NUCLEOTIDE SEQUENCE [LARGE SCALE GENOMIC DNA]</scope>
    <source>
        <strain evidence="7">HyVt-458</strain>
    </source>
</reference>
<protein>
    <recommendedName>
        <fullName evidence="6">Flagellar secretion chaperone FliS</fullName>
    </recommendedName>
</protein>
<proteinExistence type="inferred from homology"/>
<evidence type="ECO:0000256" key="2">
    <source>
        <dbReference type="ARBA" id="ARBA00008787"/>
    </source>
</evidence>
<keyword evidence="7" id="KW-0966">Cell projection</keyword>
<accession>A0A831RW95</accession>
<keyword evidence="4 6" id="KW-1005">Bacterial flagellum biogenesis</keyword>
<comment type="subcellular location">
    <subcellularLocation>
        <location evidence="1 6">Cytoplasm</location>
        <location evidence="1 6">Cytosol</location>
    </subcellularLocation>
</comment>
<comment type="caution">
    <text evidence="7">The sequence shown here is derived from an EMBL/GenBank/DDBJ whole genome shotgun (WGS) entry which is preliminary data.</text>
</comment>
<evidence type="ECO:0000256" key="3">
    <source>
        <dbReference type="ARBA" id="ARBA00022490"/>
    </source>
</evidence>
<dbReference type="AlphaFoldDB" id="A0A831RW95"/>
<evidence type="ECO:0000256" key="5">
    <source>
        <dbReference type="ARBA" id="ARBA00023186"/>
    </source>
</evidence>
<dbReference type="GO" id="GO:0005829">
    <property type="term" value="C:cytosol"/>
    <property type="evidence" value="ECO:0007669"/>
    <property type="project" value="UniProtKB-SubCell"/>
</dbReference>
<keyword evidence="7" id="KW-0969">Cilium</keyword>
<sequence>MSHPATHNAANHYSQVDTYTGVNGADSHRLVLMLLNGALSNIAVAKGSIERKDVVVKGESIGQAISIINGLRASLDLDLGGELAANLDSLYDYMERRLLEANIQSDESILAEVSSLLREIKEGWMGIPEELRNNRDASELKATGA</sequence>
<comment type="similarity">
    <text evidence="2 6">Belongs to the FliS family.</text>
</comment>
<dbReference type="PANTHER" id="PTHR34773:SF1">
    <property type="entry name" value="FLAGELLAR SECRETION CHAPERONE FLIS"/>
    <property type="match status" value="1"/>
</dbReference>
<dbReference type="InterPro" id="IPR003713">
    <property type="entry name" value="FliS"/>
</dbReference>
<name>A0A831RW95_9GAMM</name>
<dbReference type="GO" id="GO:0044780">
    <property type="term" value="P:bacterial-type flagellum assembly"/>
    <property type="evidence" value="ECO:0007669"/>
    <property type="project" value="InterPro"/>
</dbReference>
<evidence type="ECO:0000256" key="4">
    <source>
        <dbReference type="ARBA" id="ARBA00022795"/>
    </source>
</evidence>
<keyword evidence="7" id="KW-0282">Flagellum</keyword>
<dbReference type="PIRSF" id="PIRSF039090">
    <property type="entry name" value="Flis"/>
    <property type="match status" value="1"/>
</dbReference>
<dbReference type="NCBIfam" id="TIGR00208">
    <property type="entry name" value="fliS"/>
    <property type="match status" value="1"/>
</dbReference>
<dbReference type="EMBL" id="DRLF01000172">
    <property type="protein sequence ID" value="HEC06134.1"/>
    <property type="molecule type" value="Genomic_DNA"/>
</dbReference>
<dbReference type="GO" id="GO:0071973">
    <property type="term" value="P:bacterial-type flagellum-dependent cell motility"/>
    <property type="evidence" value="ECO:0007669"/>
    <property type="project" value="TreeGrafter"/>
</dbReference>
<dbReference type="SUPFAM" id="SSF101116">
    <property type="entry name" value="Flagellar export chaperone FliS"/>
    <property type="match status" value="1"/>
</dbReference>
<dbReference type="Gene3D" id="1.20.120.340">
    <property type="entry name" value="Flagellar protein FliS"/>
    <property type="match status" value="1"/>
</dbReference>
<evidence type="ECO:0000256" key="6">
    <source>
        <dbReference type="PIRNR" id="PIRNR039090"/>
    </source>
</evidence>
<dbReference type="Pfam" id="PF02561">
    <property type="entry name" value="FliS"/>
    <property type="match status" value="1"/>
</dbReference>
<gene>
    <name evidence="7" type="primary">fliS</name>
    <name evidence="7" type="ORF">ENJ12_04750</name>
</gene>
<organism evidence="7">
    <name type="scientific">Thiolapillus brandeum</name>
    <dbReference type="NCBI Taxonomy" id="1076588"/>
    <lineage>
        <taxon>Bacteria</taxon>
        <taxon>Pseudomonadati</taxon>
        <taxon>Pseudomonadota</taxon>
        <taxon>Gammaproteobacteria</taxon>
        <taxon>Chromatiales</taxon>
        <taxon>Sedimenticolaceae</taxon>
        <taxon>Thiolapillus</taxon>
    </lineage>
</organism>
<keyword evidence="5" id="KW-0143">Chaperone</keyword>
<dbReference type="PANTHER" id="PTHR34773">
    <property type="entry name" value="FLAGELLAR SECRETION CHAPERONE FLIS"/>
    <property type="match status" value="1"/>
</dbReference>
<dbReference type="Proteomes" id="UP000886339">
    <property type="component" value="Unassembled WGS sequence"/>
</dbReference>
<evidence type="ECO:0000313" key="7">
    <source>
        <dbReference type="EMBL" id="HEC06134.1"/>
    </source>
</evidence>
<evidence type="ECO:0000256" key="1">
    <source>
        <dbReference type="ARBA" id="ARBA00004514"/>
    </source>
</evidence>